<dbReference type="STRING" id="41875.K8EHP6"/>
<dbReference type="InterPro" id="IPR027267">
    <property type="entry name" value="AH/BAR_dom_sf"/>
</dbReference>
<evidence type="ECO:0000313" key="3">
    <source>
        <dbReference type="EMBL" id="CCO17524.1"/>
    </source>
</evidence>
<dbReference type="SUPFAM" id="SSF103657">
    <property type="entry name" value="BAR/IMD domain-like"/>
    <property type="match status" value="1"/>
</dbReference>
<dbReference type="EMBL" id="FO082271">
    <property type="protein sequence ID" value="CCO17524.1"/>
    <property type="molecule type" value="Genomic_DNA"/>
</dbReference>
<dbReference type="Proteomes" id="UP000198341">
    <property type="component" value="Chromosome 8"/>
</dbReference>
<evidence type="ECO:0000259" key="2">
    <source>
        <dbReference type="Pfam" id="PF03114"/>
    </source>
</evidence>
<feature type="compositionally biased region" description="Basic and acidic residues" evidence="1">
    <location>
        <begin position="257"/>
        <end position="273"/>
    </location>
</feature>
<dbReference type="OrthoDB" id="446293at2759"/>
<reference evidence="3 4" key="1">
    <citation type="submission" date="2011-10" db="EMBL/GenBank/DDBJ databases">
        <authorList>
            <person name="Genoscope - CEA"/>
        </authorList>
    </citation>
    <scope>NUCLEOTIDE SEQUENCE [LARGE SCALE GENOMIC DNA]</scope>
    <source>
        <strain evidence="3 4">RCC 1105</strain>
    </source>
</reference>
<feature type="compositionally biased region" description="Acidic residues" evidence="1">
    <location>
        <begin position="108"/>
        <end position="121"/>
    </location>
</feature>
<dbReference type="Pfam" id="PF03114">
    <property type="entry name" value="BAR"/>
    <property type="match status" value="1"/>
</dbReference>
<evidence type="ECO:0000313" key="4">
    <source>
        <dbReference type="Proteomes" id="UP000198341"/>
    </source>
</evidence>
<dbReference type="GO" id="GO:0005737">
    <property type="term" value="C:cytoplasm"/>
    <property type="evidence" value="ECO:0007669"/>
    <property type="project" value="InterPro"/>
</dbReference>
<accession>K8EHP6</accession>
<feature type="compositionally biased region" description="Polar residues" evidence="1">
    <location>
        <begin position="154"/>
        <end position="177"/>
    </location>
</feature>
<feature type="compositionally biased region" description="Polar residues" evidence="1">
    <location>
        <begin position="247"/>
        <end position="256"/>
    </location>
</feature>
<dbReference type="Gene3D" id="1.20.1270.60">
    <property type="entry name" value="Arfaptin homology (AH) domain/BAR domain"/>
    <property type="match status" value="1"/>
</dbReference>
<keyword evidence="4" id="KW-1185">Reference proteome</keyword>
<sequence>MSNPFDIPTPPKKRTPNPSRDDYEGMFPSSSSALRGDGSAENNTNVAARMYADEEEEDSSPWGTNTRYTQSADYHRSIDTEVRSSGGGQTGGGMMMAQSGGYFGRGDYEEEEEELEDEEDGTQGMNTQRSSYNSAMQTQSTTAGGSGGGHMVRSSLQSGGSMTPPQATSPNPNNPGRTSTSSLRTSVSAESYKSFGNRLRNVIKQSQEQGSRVKARNDARAEELAMNRRYKGGQQLLVENQRQEVTMASSYGTLDQHQSRSLDVSRDSRDERGGAGGVPPGSAQKKLGFFARRRGASSESVDQQPQQQQPPQTEGDIKSKKSLKHKMKSLQRRTGQMVLETVRVVDKPKDDDFNNLWRRVQKSDKVLQQLGKESAKFLAALKEVSLHSKEISTLLLQFAEGDESEDPRNHANAARTQGGYEDVEFRKQKDLVTEKATKLLDVTRSIDDRIIPMCADAMQNSFGTIRDKRLEQFPAYQPCVDKRTAYMRDMDAYERRLETAQNAKKKDMEYIDKSKRKAELSQNRFQTFSSRLVEDLVLFDGSRFETCGELVNTFAESLNFTVDREQDVLRLVGGSD</sequence>
<gene>
    <name evidence="3" type="ORF">Bathy08g02610</name>
</gene>
<dbReference type="AlphaFoldDB" id="K8EHP6"/>
<evidence type="ECO:0000256" key="1">
    <source>
        <dbReference type="SAM" id="MobiDB-lite"/>
    </source>
</evidence>
<feature type="compositionally biased region" description="Basic residues" evidence="1">
    <location>
        <begin position="320"/>
        <end position="331"/>
    </location>
</feature>
<dbReference type="InterPro" id="IPR004148">
    <property type="entry name" value="BAR_dom"/>
</dbReference>
<organism evidence="3 4">
    <name type="scientific">Bathycoccus prasinos</name>
    <dbReference type="NCBI Taxonomy" id="41875"/>
    <lineage>
        <taxon>Eukaryota</taxon>
        <taxon>Viridiplantae</taxon>
        <taxon>Chlorophyta</taxon>
        <taxon>Mamiellophyceae</taxon>
        <taxon>Mamiellales</taxon>
        <taxon>Bathycoccaceae</taxon>
        <taxon>Bathycoccus</taxon>
    </lineage>
</organism>
<dbReference type="RefSeq" id="XP_007511403.1">
    <property type="nucleotide sequence ID" value="XM_007511341.1"/>
</dbReference>
<feature type="compositionally biased region" description="Basic and acidic residues" evidence="1">
    <location>
        <begin position="73"/>
        <end position="82"/>
    </location>
</feature>
<feature type="compositionally biased region" description="Polar residues" evidence="1">
    <location>
        <begin position="123"/>
        <end position="136"/>
    </location>
</feature>
<feature type="region of interest" description="Disordered" evidence="1">
    <location>
        <begin position="1"/>
        <end position="220"/>
    </location>
</feature>
<feature type="domain" description="BAR" evidence="2">
    <location>
        <begin position="332"/>
        <end position="556"/>
    </location>
</feature>
<feature type="compositionally biased region" description="Polar residues" evidence="1">
    <location>
        <begin position="61"/>
        <end position="72"/>
    </location>
</feature>
<feature type="compositionally biased region" description="Gly residues" evidence="1">
    <location>
        <begin position="85"/>
        <end position="94"/>
    </location>
</feature>
<protein>
    <recommendedName>
        <fullName evidence="2">BAR domain-containing protein</fullName>
    </recommendedName>
</protein>
<dbReference type="GeneID" id="19014240"/>
<proteinExistence type="predicted"/>
<feature type="compositionally biased region" description="Low complexity" evidence="1">
    <location>
        <begin position="178"/>
        <end position="191"/>
    </location>
</feature>
<feature type="compositionally biased region" description="Low complexity" evidence="1">
    <location>
        <begin position="303"/>
        <end position="312"/>
    </location>
</feature>
<feature type="region of interest" description="Disordered" evidence="1">
    <location>
        <begin position="247"/>
        <end position="332"/>
    </location>
</feature>
<name>K8EHP6_9CHLO</name>
<dbReference type="KEGG" id="bpg:Bathy08g02610"/>